<feature type="region of interest" description="Disordered" evidence="1">
    <location>
        <begin position="102"/>
        <end position="123"/>
    </location>
</feature>
<evidence type="ECO:0000313" key="3">
    <source>
        <dbReference type="EMBL" id="KAK2150970.1"/>
    </source>
</evidence>
<keyword evidence="4" id="KW-1185">Reference proteome</keyword>
<evidence type="ECO:0000313" key="4">
    <source>
        <dbReference type="Proteomes" id="UP001208570"/>
    </source>
</evidence>
<dbReference type="AlphaFoldDB" id="A0AAD9MZA3"/>
<dbReference type="Proteomes" id="UP001208570">
    <property type="component" value="Unassembled WGS sequence"/>
</dbReference>
<dbReference type="InterPro" id="IPR026983">
    <property type="entry name" value="DHC"/>
</dbReference>
<sequence>VNQYISKLFENIGSLIHEEIKEPERYQFQVTGICSMFGERLLFRDPVACEGLIEVWLPNLLTMVKSSLQHQLAIVMGTEKPDVISERHNTRIYYISDKQSRAGSHIGSSHSRQDEKTADQQVTAPSSATGYSWILDNVTEVVYLATQINLTTQTTEALKKSDDGDKDSISKAIEKINKSEMLSETQQSIGVQQHPASQRDSTLDVTLVQHQPISQTDDDRLDKDNGEEVLCQYKL</sequence>
<name>A0AAD9MZA3_9ANNE</name>
<dbReference type="Pfam" id="PF08393">
    <property type="entry name" value="DHC_N2"/>
    <property type="match status" value="1"/>
</dbReference>
<feature type="non-terminal residue" evidence="3">
    <location>
        <position position="1"/>
    </location>
</feature>
<organism evidence="3 4">
    <name type="scientific">Paralvinella palmiformis</name>
    <dbReference type="NCBI Taxonomy" id="53620"/>
    <lineage>
        <taxon>Eukaryota</taxon>
        <taxon>Metazoa</taxon>
        <taxon>Spiralia</taxon>
        <taxon>Lophotrochozoa</taxon>
        <taxon>Annelida</taxon>
        <taxon>Polychaeta</taxon>
        <taxon>Sedentaria</taxon>
        <taxon>Canalipalpata</taxon>
        <taxon>Terebellida</taxon>
        <taxon>Terebelliformia</taxon>
        <taxon>Alvinellidae</taxon>
        <taxon>Paralvinella</taxon>
    </lineage>
</organism>
<evidence type="ECO:0000256" key="1">
    <source>
        <dbReference type="SAM" id="MobiDB-lite"/>
    </source>
</evidence>
<gene>
    <name evidence="3" type="ORF">LSH36_380g01062</name>
</gene>
<dbReference type="InterPro" id="IPR042228">
    <property type="entry name" value="Dynein_linker_3"/>
</dbReference>
<feature type="domain" description="Dynein heavy chain linker" evidence="2">
    <location>
        <begin position="1"/>
        <end position="72"/>
    </location>
</feature>
<dbReference type="EMBL" id="JAODUP010000380">
    <property type="protein sequence ID" value="KAK2150970.1"/>
    <property type="molecule type" value="Genomic_DNA"/>
</dbReference>
<dbReference type="Gene3D" id="3.20.180.20">
    <property type="entry name" value="Dynein heavy chain, N-terminal domain 2"/>
    <property type="match status" value="1"/>
</dbReference>
<reference evidence="3" key="1">
    <citation type="journal article" date="2023" name="Mol. Biol. Evol.">
        <title>Third-Generation Sequencing Reveals the Adaptive Role of the Epigenome in Three Deep-Sea Polychaetes.</title>
        <authorList>
            <person name="Perez M."/>
            <person name="Aroh O."/>
            <person name="Sun Y."/>
            <person name="Lan Y."/>
            <person name="Juniper S.K."/>
            <person name="Young C.R."/>
            <person name="Angers B."/>
            <person name="Qian P.Y."/>
        </authorList>
    </citation>
    <scope>NUCLEOTIDE SEQUENCE</scope>
    <source>
        <strain evidence="3">P08H-3</strain>
    </source>
</reference>
<dbReference type="GO" id="GO:0007018">
    <property type="term" value="P:microtubule-based movement"/>
    <property type="evidence" value="ECO:0007669"/>
    <property type="project" value="InterPro"/>
</dbReference>
<dbReference type="InterPro" id="IPR013602">
    <property type="entry name" value="Dynein_heavy_linker"/>
</dbReference>
<dbReference type="PANTHER" id="PTHR46961">
    <property type="entry name" value="DYNEIN HEAVY CHAIN 1, AXONEMAL-LIKE PROTEIN"/>
    <property type="match status" value="1"/>
</dbReference>
<dbReference type="GO" id="GO:0051959">
    <property type="term" value="F:dynein light intermediate chain binding"/>
    <property type="evidence" value="ECO:0007669"/>
    <property type="project" value="InterPro"/>
</dbReference>
<protein>
    <recommendedName>
        <fullName evidence="2">Dynein heavy chain linker domain-containing protein</fullName>
    </recommendedName>
</protein>
<accession>A0AAD9MZA3</accession>
<dbReference type="PANTHER" id="PTHR46961:SF21">
    <property type="entry name" value="LOW QUALITY PROTEIN: DYNEIN BETA CHAIN, FLAGELLAR OUTER ARM-LIKE"/>
    <property type="match status" value="1"/>
</dbReference>
<comment type="caution">
    <text evidence="3">The sequence shown here is derived from an EMBL/GenBank/DDBJ whole genome shotgun (WGS) entry which is preliminary data.</text>
</comment>
<dbReference type="GO" id="GO:0045505">
    <property type="term" value="F:dynein intermediate chain binding"/>
    <property type="evidence" value="ECO:0007669"/>
    <property type="project" value="InterPro"/>
</dbReference>
<proteinExistence type="predicted"/>
<evidence type="ECO:0000259" key="2">
    <source>
        <dbReference type="Pfam" id="PF08393"/>
    </source>
</evidence>
<dbReference type="GO" id="GO:0030286">
    <property type="term" value="C:dynein complex"/>
    <property type="evidence" value="ECO:0007669"/>
    <property type="project" value="InterPro"/>
</dbReference>